<feature type="domain" description="SMP-30/Gluconolactonase/LRE-like region" evidence="1">
    <location>
        <begin position="67"/>
        <end position="268"/>
    </location>
</feature>
<gene>
    <name evidence="2" type="ORF">Dace_1867</name>
</gene>
<comment type="caution">
    <text evidence="2">The sequence shown here is derived from an EMBL/GenBank/DDBJ whole genome shotgun (WGS) entry which is preliminary data.</text>
</comment>
<proteinExistence type="predicted"/>
<dbReference type="OrthoDB" id="9792285at2"/>
<dbReference type="InterPro" id="IPR050952">
    <property type="entry name" value="TRIM-NHL_E3_ligases"/>
</dbReference>
<dbReference type="InterPro" id="IPR011042">
    <property type="entry name" value="6-blade_b-propeller_TolB-like"/>
</dbReference>
<dbReference type="Proteomes" id="UP000005695">
    <property type="component" value="Unassembled WGS sequence"/>
</dbReference>
<dbReference type="Pfam" id="PF08450">
    <property type="entry name" value="SGL"/>
    <property type="match status" value="1"/>
</dbReference>
<dbReference type="SUPFAM" id="SSF101898">
    <property type="entry name" value="NHL repeat"/>
    <property type="match status" value="1"/>
</dbReference>
<reference evidence="2" key="2">
    <citation type="submission" date="2006-05" db="EMBL/GenBank/DDBJ databases">
        <title>Sequencing of the draft genome and assembly of Desulfuromonas acetoxidans DSM 684.</title>
        <authorList>
            <consortium name="US DOE Joint Genome Institute (JGI-PGF)"/>
            <person name="Copeland A."/>
            <person name="Lucas S."/>
            <person name="Lapidus A."/>
            <person name="Barry K."/>
            <person name="Detter J.C."/>
            <person name="Glavina del Rio T."/>
            <person name="Hammon N."/>
            <person name="Israni S."/>
            <person name="Dalin E."/>
            <person name="Tice H."/>
            <person name="Bruce D."/>
            <person name="Pitluck S."/>
            <person name="Richardson P."/>
        </authorList>
    </citation>
    <scope>NUCLEOTIDE SEQUENCE [LARGE SCALE GENOMIC DNA]</scope>
    <source>
        <strain evidence="2">DSM 684</strain>
    </source>
</reference>
<dbReference type="Gene3D" id="2.120.10.30">
    <property type="entry name" value="TolB, C-terminal domain"/>
    <property type="match status" value="2"/>
</dbReference>
<evidence type="ECO:0000313" key="3">
    <source>
        <dbReference type="Proteomes" id="UP000005695"/>
    </source>
</evidence>
<reference evidence="2" key="1">
    <citation type="submission" date="2006-05" db="EMBL/GenBank/DDBJ databases">
        <title>Annotation of the draft genome assembly of Desulfuromonas acetoxidans DSM 684.</title>
        <authorList>
            <consortium name="US DOE Joint Genome Institute (JGI-ORNL)"/>
            <person name="Larimer F."/>
            <person name="Land M."/>
            <person name="Hauser L."/>
        </authorList>
    </citation>
    <scope>NUCLEOTIDE SEQUENCE [LARGE SCALE GENOMIC DNA]</scope>
    <source>
        <strain evidence="2">DSM 684</strain>
    </source>
</reference>
<organism evidence="2 3">
    <name type="scientific">Desulfuromonas acetoxidans (strain DSM 684 / 11070)</name>
    <dbReference type="NCBI Taxonomy" id="281689"/>
    <lineage>
        <taxon>Bacteria</taxon>
        <taxon>Pseudomonadati</taxon>
        <taxon>Thermodesulfobacteriota</taxon>
        <taxon>Desulfuromonadia</taxon>
        <taxon>Desulfuromonadales</taxon>
        <taxon>Desulfuromonadaceae</taxon>
        <taxon>Desulfuromonas</taxon>
    </lineage>
</organism>
<dbReference type="AlphaFoldDB" id="Q1K1I5"/>
<evidence type="ECO:0000259" key="1">
    <source>
        <dbReference type="Pfam" id="PF08450"/>
    </source>
</evidence>
<accession>Q1K1I5</accession>
<dbReference type="RefSeq" id="WP_005999040.1">
    <property type="nucleotide sequence ID" value="NZ_AAEW02000005.1"/>
</dbReference>
<evidence type="ECO:0000313" key="2">
    <source>
        <dbReference type="EMBL" id="EAT16403.1"/>
    </source>
</evidence>
<keyword evidence="3" id="KW-1185">Reference proteome</keyword>
<name>Q1K1I5_DESA6</name>
<dbReference type="EMBL" id="AAEW02000005">
    <property type="protein sequence ID" value="EAT16403.1"/>
    <property type="molecule type" value="Genomic_DNA"/>
</dbReference>
<dbReference type="PANTHER" id="PTHR24104">
    <property type="entry name" value="E3 UBIQUITIN-PROTEIN LIGASE NHLRC1-RELATED"/>
    <property type="match status" value="1"/>
</dbReference>
<protein>
    <submittedName>
        <fullName evidence="2">NHL repeat</fullName>
    </submittedName>
</protein>
<dbReference type="InterPro" id="IPR013658">
    <property type="entry name" value="SGL"/>
</dbReference>
<sequence>MRLFSSQQRKTDTVDMGVIHKKNSIRLTQHLLCLALLLLVPALVCAKAPSWHSSLSFPKEMAIDAPSGLVIDQARKRYYVIDYNADQLVSFDEQGQLIDRFDAMGRLKKPVSMAFGAPGKMWVVQRSTNELLYIDLNSRDVRRFNVSKTSGQPMLIDRVATDDQQRLYVADSHSGRIFRLDDNLKITTIFAGKRDSQLIDFKIAGSTLYALDSQHQQLHSFTLDGQHKDTIALKGDLDRPVSFVLDSHGMIYILDRPQGKIAVFTAKGLFKYGFCHRGARRGQLNYPSELHMDWQDRLCVVNQGNDRIEVFKH</sequence>